<dbReference type="RefSeq" id="WP_392010629.1">
    <property type="nucleotide sequence ID" value="NZ_JBIBSS010000007.1"/>
</dbReference>
<name>A0ABW7BUM0_9ACTN</name>
<dbReference type="EMBL" id="JBICZW010000011">
    <property type="protein sequence ID" value="MFG3191202.1"/>
    <property type="molecule type" value="Genomic_DNA"/>
</dbReference>
<gene>
    <name evidence="4" type="ORF">ACGFYS_19945</name>
</gene>
<keyword evidence="1" id="KW-0547">Nucleotide-binding</keyword>
<evidence type="ECO:0000256" key="1">
    <source>
        <dbReference type="PROSITE-ProRule" id="PRU00409"/>
    </source>
</evidence>
<dbReference type="PANTHER" id="PTHR39217:SF1">
    <property type="entry name" value="GLUTATHIONE SYNTHETASE"/>
    <property type="match status" value="1"/>
</dbReference>
<evidence type="ECO:0000256" key="2">
    <source>
        <dbReference type="SAM" id="MobiDB-lite"/>
    </source>
</evidence>
<feature type="region of interest" description="Disordered" evidence="2">
    <location>
        <begin position="299"/>
        <end position="323"/>
    </location>
</feature>
<dbReference type="SUPFAM" id="SSF56059">
    <property type="entry name" value="Glutathione synthetase ATP-binding domain-like"/>
    <property type="match status" value="1"/>
</dbReference>
<dbReference type="Gene3D" id="3.30.1490.20">
    <property type="entry name" value="ATP-grasp fold, A domain"/>
    <property type="match status" value="1"/>
</dbReference>
<dbReference type="InterPro" id="IPR011761">
    <property type="entry name" value="ATP-grasp"/>
</dbReference>
<dbReference type="PROSITE" id="PS50975">
    <property type="entry name" value="ATP_GRASP"/>
    <property type="match status" value="1"/>
</dbReference>
<dbReference type="InterPro" id="IPR013815">
    <property type="entry name" value="ATP_grasp_subdomain_1"/>
</dbReference>
<feature type="compositionally biased region" description="Low complexity" evidence="2">
    <location>
        <begin position="313"/>
        <end position="323"/>
    </location>
</feature>
<evidence type="ECO:0000313" key="4">
    <source>
        <dbReference type="EMBL" id="MFG3191202.1"/>
    </source>
</evidence>
<feature type="domain" description="ATP-grasp" evidence="3">
    <location>
        <begin position="106"/>
        <end position="299"/>
    </location>
</feature>
<dbReference type="InterPro" id="IPR053191">
    <property type="entry name" value="DcsG_Biosynth_Enzyme"/>
</dbReference>
<dbReference type="Gene3D" id="3.40.50.20">
    <property type="match status" value="1"/>
</dbReference>
<comment type="caution">
    <text evidence="4">The sequence shown here is derived from an EMBL/GenBank/DDBJ whole genome shotgun (WGS) entry which is preliminary data.</text>
</comment>
<reference evidence="4 5" key="1">
    <citation type="submission" date="2024-10" db="EMBL/GenBank/DDBJ databases">
        <title>The Natural Products Discovery Center: Release of the First 8490 Sequenced Strains for Exploring Actinobacteria Biosynthetic Diversity.</title>
        <authorList>
            <person name="Kalkreuter E."/>
            <person name="Kautsar S.A."/>
            <person name="Yang D."/>
            <person name="Bader C.D."/>
            <person name="Teijaro C.N."/>
            <person name="Fluegel L."/>
            <person name="Davis C.M."/>
            <person name="Simpson J.R."/>
            <person name="Lauterbach L."/>
            <person name="Steele A.D."/>
            <person name="Gui C."/>
            <person name="Meng S."/>
            <person name="Li G."/>
            <person name="Viehrig K."/>
            <person name="Ye F."/>
            <person name="Su P."/>
            <person name="Kiefer A.F."/>
            <person name="Nichols A."/>
            <person name="Cepeda A.J."/>
            <person name="Yan W."/>
            <person name="Fan B."/>
            <person name="Jiang Y."/>
            <person name="Adhikari A."/>
            <person name="Zheng C.-J."/>
            <person name="Schuster L."/>
            <person name="Cowan T.M."/>
            <person name="Smanski M.J."/>
            <person name="Chevrette M.G."/>
            <person name="De Carvalho L.P.S."/>
            <person name="Shen B."/>
        </authorList>
    </citation>
    <scope>NUCLEOTIDE SEQUENCE [LARGE SCALE GENOMIC DNA]</scope>
    <source>
        <strain evidence="4 5">NPDC048229</strain>
    </source>
</reference>
<protein>
    <submittedName>
        <fullName evidence="4">RimK family alpha-L-glutamate ligase</fullName>
    </submittedName>
</protein>
<keyword evidence="1" id="KW-0067">ATP-binding</keyword>
<organism evidence="4 5">
    <name type="scientific">Streptomyces omiyaensis</name>
    <dbReference type="NCBI Taxonomy" id="68247"/>
    <lineage>
        <taxon>Bacteria</taxon>
        <taxon>Bacillati</taxon>
        <taxon>Actinomycetota</taxon>
        <taxon>Actinomycetes</taxon>
        <taxon>Kitasatosporales</taxon>
        <taxon>Streptomycetaceae</taxon>
        <taxon>Streptomyces</taxon>
    </lineage>
</organism>
<evidence type="ECO:0000259" key="3">
    <source>
        <dbReference type="PROSITE" id="PS50975"/>
    </source>
</evidence>
<dbReference type="GO" id="GO:0016874">
    <property type="term" value="F:ligase activity"/>
    <property type="evidence" value="ECO:0007669"/>
    <property type="project" value="UniProtKB-KW"/>
</dbReference>
<dbReference type="Gene3D" id="3.30.470.20">
    <property type="entry name" value="ATP-grasp fold, B domain"/>
    <property type="match status" value="1"/>
</dbReference>
<sequence length="323" mass="34915">MSTDRPQAARVALVTTEHLARNGWQDPDTGPLRDALVRRGVDARVVYWYDEALDWGRFDLVVLRSPWDLFVLYPEHLVPWAVDVSQRSTVLNPPAVMRQVLDKRYLARLAAAGVPTVPTVFAEPGGPGGPFTVPPGEFVVKPVTSGGARATARYRPHESAAALAHVAYLHRRGETAMVQPYVPAIETLGEVNLVFFDGSYDHAVVKEPALRPGVPFDGAHPVHPGPRAHRPTPAELDVAYAALAAFAPAGPLLSARVDLLHDEHGEPMVLELELVTPALFLAHSPGAVDRYAQAIRRHLSPPATEPPPGSPGRGRAAEPMITP</sequence>
<keyword evidence="4" id="KW-0436">Ligase</keyword>
<evidence type="ECO:0000313" key="5">
    <source>
        <dbReference type="Proteomes" id="UP001604282"/>
    </source>
</evidence>
<dbReference type="PANTHER" id="PTHR39217">
    <property type="match status" value="1"/>
</dbReference>
<accession>A0ABW7BUM0</accession>
<proteinExistence type="predicted"/>
<dbReference type="Proteomes" id="UP001604282">
    <property type="component" value="Unassembled WGS sequence"/>
</dbReference>
<keyword evidence="5" id="KW-1185">Reference proteome</keyword>